<dbReference type="GO" id="GO:0000287">
    <property type="term" value="F:magnesium ion binding"/>
    <property type="evidence" value="ECO:0007669"/>
    <property type="project" value="UniProtKB-UniRule"/>
</dbReference>
<keyword evidence="10" id="KW-0963">Cytoplasm</keyword>
<dbReference type="InterPro" id="IPR002133">
    <property type="entry name" value="S-AdoMet_synthetase"/>
</dbReference>
<feature type="binding site" evidence="10">
    <location>
        <position position="274"/>
    </location>
    <ligand>
        <name>L-methionine</name>
        <dbReference type="ChEBI" id="CHEBI:57844"/>
        <note>ligand shared between two neighboring subunits</note>
    </ligand>
</feature>
<evidence type="ECO:0000256" key="1">
    <source>
        <dbReference type="ARBA" id="ARBA00005224"/>
    </source>
</evidence>
<dbReference type="PIRSF" id="PIRSF000497">
    <property type="entry name" value="MAT"/>
    <property type="match status" value="1"/>
</dbReference>
<feature type="domain" description="S-adenosylmethionine synthetase C-terminal" evidence="15">
    <location>
        <begin position="268"/>
        <end position="401"/>
    </location>
</feature>
<dbReference type="Pfam" id="PF02772">
    <property type="entry name" value="S-AdoMet_synt_M"/>
    <property type="match status" value="1"/>
</dbReference>
<dbReference type="GO" id="GO:0005737">
    <property type="term" value="C:cytoplasm"/>
    <property type="evidence" value="ECO:0007669"/>
    <property type="project" value="UniProtKB-SubCell"/>
</dbReference>
<feature type="binding site" evidence="10">
    <location>
        <position position="56"/>
    </location>
    <ligand>
        <name>K(+)</name>
        <dbReference type="ChEBI" id="CHEBI:29103"/>
    </ligand>
</feature>
<keyword evidence="17" id="KW-1185">Reference proteome</keyword>
<dbReference type="EMBL" id="PUBV01000007">
    <property type="protein sequence ID" value="PWB08244.1"/>
    <property type="molecule type" value="Genomic_DNA"/>
</dbReference>
<comment type="caution">
    <text evidence="16">The sequence shown here is derived from an EMBL/GenBank/DDBJ whole genome shotgun (WGS) entry which is preliminary data.</text>
</comment>
<evidence type="ECO:0000256" key="10">
    <source>
        <dbReference type="HAMAP-Rule" id="MF_00086"/>
    </source>
</evidence>
<dbReference type="PANTHER" id="PTHR11964">
    <property type="entry name" value="S-ADENOSYLMETHIONINE SYNTHETASE"/>
    <property type="match status" value="1"/>
</dbReference>
<comment type="cofactor">
    <cofactor evidence="10">
        <name>Mg(2+)</name>
        <dbReference type="ChEBI" id="CHEBI:18420"/>
    </cofactor>
    <text evidence="10">Binds 2 divalent ions per subunit.</text>
</comment>
<dbReference type="Pfam" id="PF02773">
    <property type="entry name" value="S-AdoMet_synt_C"/>
    <property type="match status" value="1"/>
</dbReference>
<evidence type="ECO:0000313" key="16">
    <source>
        <dbReference type="EMBL" id="PWB08244.1"/>
    </source>
</evidence>
<evidence type="ECO:0000256" key="7">
    <source>
        <dbReference type="ARBA" id="ARBA00022840"/>
    </source>
</evidence>
<evidence type="ECO:0000256" key="12">
    <source>
        <dbReference type="RuleBase" id="RU004462"/>
    </source>
</evidence>
<evidence type="ECO:0000256" key="6">
    <source>
        <dbReference type="ARBA" id="ARBA00022741"/>
    </source>
</evidence>
<feature type="binding site" description="in other chain" evidence="10">
    <location>
        <position position="69"/>
    </location>
    <ligand>
        <name>L-methionine</name>
        <dbReference type="ChEBI" id="CHEBI:57844"/>
        <note>ligand shared between two neighboring subunits</note>
    </ligand>
</feature>
<dbReference type="InterPro" id="IPR022630">
    <property type="entry name" value="S-AdoMet_synt_C"/>
</dbReference>
<evidence type="ECO:0000256" key="3">
    <source>
        <dbReference type="ARBA" id="ARBA00022563"/>
    </source>
</evidence>
<dbReference type="SUPFAM" id="SSF55973">
    <property type="entry name" value="S-adenosylmethionine synthetase"/>
    <property type="match status" value="3"/>
</dbReference>
<dbReference type="FunFam" id="3.30.300.10:FF:000003">
    <property type="entry name" value="S-adenosylmethionine synthase"/>
    <property type="match status" value="1"/>
</dbReference>
<dbReference type="CDD" id="cd18079">
    <property type="entry name" value="S-AdoMet_synt"/>
    <property type="match status" value="1"/>
</dbReference>
<dbReference type="Proteomes" id="UP000244925">
    <property type="component" value="Unassembled WGS sequence"/>
</dbReference>
<feature type="binding site" description="in other chain" evidence="10">
    <location>
        <begin position="178"/>
        <end position="180"/>
    </location>
    <ligand>
        <name>ATP</name>
        <dbReference type="ChEBI" id="CHEBI:30616"/>
        <note>ligand shared between two neighboring subunits</note>
    </ligand>
</feature>
<comment type="catalytic activity">
    <reaction evidence="10">
        <text>L-methionine + ATP + H2O = S-adenosyl-L-methionine + phosphate + diphosphate</text>
        <dbReference type="Rhea" id="RHEA:21080"/>
        <dbReference type="ChEBI" id="CHEBI:15377"/>
        <dbReference type="ChEBI" id="CHEBI:30616"/>
        <dbReference type="ChEBI" id="CHEBI:33019"/>
        <dbReference type="ChEBI" id="CHEBI:43474"/>
        <dbReference type="ChEBI" id="CHEBI:57844"/>
        <dbReference type="ChEBI" id="CHEBI:59789"/>
        <dbReference type="EC" id="2.5.1.6"/>
    </reaction>
</comment>
<evidence type="ECO:0000256" key="8">
    <source>
        <dbReference type="ARBA" id="ARBA00022842"/>
    </source>
</evidence>
<dbReference type="InterPro" id="IPR022636">
    <property type="entry name" value="S-AdoMet_synthetase_sfam"/>
</dbReference>
<feature type="binding site" evidence="10">
    <location>
        <position position="30"/>
    </location>
    <ligand>
        <name>Mg(2+)</name>
        <dbReference type="ChEBI" id="CHEBI:18420"/>
    </ligand>
</feature>
<feature type="domain" description="S-adenosylmethionine synthetase N-terminal" evidence="13">
    <location>
        <begin position="17"/>
        <end position="113"/>
    </location>
</feature>
<dbReference type="Pfam" id="PF00438">
    <property type="entry name" value="S-AdoMet_synt_N"/>
    <property type="match status" value="1"/>
</dbReference>
<keyword evidence="7 10" id="KW-0067">ATP-binding</keyword>
<keyword evidence="4 10" id="KW-0808">Transferase</keyword>
<sequence>MENNRPTETEQIRQGHYLFTSESVSEGHPDKVADQISDAILDEFIAQDPQSKVACETLVTTGQVVVAGEVKSNASIDLTGVCRRIIEEIGYNRSELKFDEQACGVLSALHEQSGDINRGVERANAADQGAGDQGMMFGFACDETANLMPLALDLSHALLRELAAIRKEGSTMTYLRPDAKSQVTVEYSAEGRPVRIHTIVISTQHDEFIQPAPGISAEEADKLMLQQIRHDVATILIPRVVAQLPADIQAMFDDSLILHVNPTGKFVIGGPHGDTGLTGRKIVVDTYGGRGAHGGGAFSGKDPSKVDRSAAYAARHIAKNLVAAGVAREALVQVAYAIGVAQPVSLYVNTRGTARVAMTDGEISARVARMFDMTPYGIEQRLKLRNPIYRETAAYGHMGQQPCAVTKTFGSGNNRFSRTVELFTWERLDRVDDIRKEFGLN</sequence>
<dbReference type="PROSITE" id="PS00376">
    <property type="entry name" value="ADOMET_SYNTHASE_1"/>
    <property type="match status" value="1"/>
</dbReference>
<feature type="binding site" description="in other chain" evidence="10">
    <location>
        <begin position="265"/>
        <end position="266"/>
    </location>
    <ligand>
        <name>ATP</name>
        <dbReference type="ChEBI" id="CHEBI:30616"/>
        <note>ligand shared between two neighboring subunits</note>
    </ligand>
</feature>
<keyword evidence="6 10" id="KW-0547">Nucleotide-binding</keyword>
<dbReference type="Gene3D" id="3.30.300.10">
    <property type="match status" value="3"/>
</dbReference>
<keyword evidence="5 10" id="KW-0479">Metal-binding</keyword>
<reference evidence="17" key="1">
    <citation type="submission" date="2018-02" db="EMBL/GenBank/DDBJ databases">
        <authorList>
            <person name="Clavel T."/>
            <person name="Strowig T."/>
        </authorList>
    </citation>
    <scope>NUCLEOTIDE SEQUENCE [LARGE SCALE GENOMIC DNA]</scope>
    <source>
        <strain evidence="17">DSM 100764</strain>
    </source>
</reference>
<evidence type="ECO:0000259" key="13">
    <source>
        <dbReference type="Pfam" id="PF00438"/>
    </source>
</evidence>
<evidence type="ECO:0000256" key="5">
    <source>
        <dbReference type="ARBA" id="ARBA00022723"/>
    </source>
</evidence>
<dbReference type="GO" id="GO:0006730">
    <property type="term" value="P:one-carbon metabolic process"/>
    <property type="evidence" value="ECO:0007669"/>
    <property type="project" value="UniProtKB-KW"/>
</dbReference>
<comment type="pathway">
    <text evidence="1 10">Amino-acid biosynthesis; S-adenosyl-L-methionine biosynthesis; S-adenosyl-L-methionine from L-methionine: step 1/1.</text>
</comment>
<feature type="binding site" description="in other chain" evidence="10">
    <location>
        <begin position="280"/>
        <end position="281"/>
    </location>
    <ligand>
        <name>ATP</name>
        <dbReference type="ChEBI" id="CHEBI:30616"/>
        <note>ligand shared between two neighboring subunits</note>
    </ligand>
</feature>
<comment type="subunit">
    <text evidence="10">Homotetramer; dimer of dimers.</text>
</comment>
<organism evidence="16 17">
    <name type="scientific">Paramuribaculum intestinale</name>
    <dbReference type="NCBI Taxonomy" id="2094151"/>
    <lineage>
        <taxon>Bacteria</taxon>
        <taxon>Pseudomonadati</taxon>
        <taxon>Bacteroidota</taxon>
        <taxon>Bacteroidia</taxon>
        <taxon>Bacteroidales</taxon>
        <taxon>Muribaculaceae</taxon>
        <taxon>Paramuribaculum</taxon>
    </lineage>
</organism>
<dbReference type="InterPro" id="IPR022631">
    <property type="entry name" value="ADOMET_SYNTHASE_CS"/>
</dbReference>
<feature type="region of interest" description="Flexible loop" evidence="10">
    <location>
        <begin position="112"/>
        <end position="122"/>
    </location>
</feature>
<comment type="similarity">
    <text evidence="2 10 12">Belongs to the AdoMet synthase family.</text>
</comment>
<evidence type="ECO:0000259" key="14">
    <source>
        <dbReference type="Pfam" id="PF02772"/>
    </source>
</evidence>
<dbReference type="InterPro" id="IPR022629">
    <property type="entry name" value="S-AdoMet_synt_central"/>
</dbReference>
<feature type="binding site" description="in other chain" evidence="10">
    <location>
        <position position="28"/>
    </location>
    <ligand>
        <name>ATP</name>
        <dbReference type="ChEBI" id="CHEBI:30616"/>
        <note>ligand shared between two neighboring subunits</note>
    </ligand>
</feature>
<gene>
    <name evidence="10" type="primary">metK</name>
    <name evidence="16" type="ORF">C5O25_05155</name>
</gene>
<keyword evidence="8 10" id="KW-0460">Magnesium</keyword>
<dbReference type="UniPathway" id="UPA00315">
    <property type="reaction ID" value="UER00080"/>
</dbReference>
<dbReference type="GO" id="GO:0005524">
    <property type="term" value="F:ATP binding"/>
    <property type="evidence" value="ECO:0007669"/>
    <property type="project" value="UniProtKB-UniRule"/>
</dbReference>
<comment type="cofactor">
    <cofactor evidence="10">
        <name>K(+)</name>
        <dbReference type="ChEBI" id="CHEBI:29103"/>
    </cofactor>
    <text evidence="10">Binds 1 potassium ion per subunit.</text>
</comment>
<evidence type="ECO:0000259" key="15">
    <source>
        <dbReference type="Pfam" id="PF02773"/>
    </source>
</evidence>
<name>A0A2V1IZQ8_9BACT</name>
<dbReference type="EC" id="2.5.1.6" evidence="10"/>
<dbReference type="AlphaFoldDB" id="A0A2V1IZQ8"/>
<keyword evidence="3 10" id="KW-0554">One-carbon metabolism</keyword>
<feature type="domain" description="S-adenosylmethionine synthetase central" evidence="14">
    <location>
        <begin position="127"/>
        <end position="266"/>
    </location>
</feature>
<feature type="binding site" evidence="10">
    <location>
        <position position="301"/>
    </location>
    <ligand>
        <name>ATP</name>
        <dbReference type="ChEBI" id="CHEBI:30616"/>
        <note>ligand shared between two neighboring subunits</note>
    </ligand>
</feature>
<evidence type="ECO:0000256" key="11">
    <source>
        <dbReference type="RuleBase" id="RU000542"/>
    </source>
</evidence>
<dbReference type="GO" id="GO:0006556">
    <property type="term" value="P:S-adenosylmethionine biosynthetic process"/>
    <property type="evidence" value="ECO:0007669"/>
    <property type="project" value="UniProtKB-UniRule"/>
</dbReference>
<comment type="subcellular location">
    <subcellularLocation>
        <location evidence="10 11">Cytoplasm</location>
    </subcellularLocation>
</comment>
<dbReference type="HAMAP" id="MF_00086">
    <property type="entry name" value="S_AdoMet_synth1"/>
    <property type="match status" value="1"/>
</dbReference>
<accession>A0A2V1IZQ8</accession>
<feature type="binding site" evidence="10">
    <location>
        <position position="274"/>
    </location>
    <ligand>
        <name>ATP</name>
        <dbReference type="ChEBI" id="CHEBI:30616"/>
        <note>ligand shared between two neighboring subunits</note>
    </ligand>
</feature>
<proteinExistence type="inferred from homology"/>
<evidence type="ECO:0000256" key="9">
    <source>
        <dbReference type="ARBA" id="ARBA00022958"/>
    </source>
</evidence>
<evidence type="ECO:0000256" key="4">
    <source>
        <dbReference type="ARBA" id="ARBA00022679"/>
    </source>
</evidence>
<dbReference type="NCBIfam" id="TIGR01034">
    <property type="entry name" value="metK"/>
    <property type="match status" value="1"/>
</dbReference>
<feature type="binding site" description="in other chain" evidence="10">
    <location>
        <position position="305"/>
    </location>
    <ligand>
        <name>L-methionine</name>
        <dbReference type="ChEBI" id="CHEBI:57844"/>
        <note>ligand shared between two neighboring subunits</note>
    </ligand>
</feature>
<feature type="binding site" description="in other chain" evidence="10">
    <location>
        <position position="112"/>
    </location>
    <ligand>
        <name>L-methionine</name>
        <dbReference type="ChEBI" id="CHEBI:57844"/>
        <note>ligand shared between two neighboring subunits</note>
    </ligand>
</feature>
<evidence type="ECO:0000256" key="2">
    <source>
        <dbReference type="ARBA" id="ARBA00009685"/>
    </source>
</evidence>
<keyword evidence="9 10" id="KW-0630">Potassium</keyword>
<feature type="binding site" evidence="10">
    <location>
        <position position="297"/>
    </location>
    <ligand>
        <name>ATP</name>
        <dbReference type="ChEBI" id="CHEBI:30616"/>
        <note>ligand shared between two neighboring subunits</note>
    </ligand>
</feature>
<comment type="function">
    <text evidence="10">Catalyzes the formation of S-adenosylmethionine (AdoMet) from methionine and ATP. The overall synthetic reaction is composed of two sequential steps, AdoMet formation and the subsequent tripolyphosphate hydrolysis which occurs prior to release of AdoMet from the enzyme.</text>
</comment>
<evidence type="ECO:0000313" key="17">
    <source>
        <dbReference type="Proteomes" id="UP000244925"/>
    </source>
</evidence>
<dbReference type="GO" id="GO:0004478">
    <property type="term" value="F:methionine adenosyltransferase activity"/>
    <property type="evidence" value="ECO:0007669"/>
    <property type="project" value="UniProtKB-UniRule"/>
</dbReference>
<dbReference type="InterPro" id="IPR022628">
    <property type="entry name" value="S-AdoMet_synt_N"/>
</dbReference>
<protein>
    <recommendedName>
        <fullName evidence="10">S-adenosylmethionine synthase</fullName>
        <shortName evidence="10">AdoMet synthase</shortName>
        <ecNumber evidence="10">2.5.1.6</ecNumber>
    </recommendedName>
    <alternativeName>
        <fullName evidence="10">MAT</fullName>
    </alternativeName>
    <alternativeName>
        <fullName evidence="10">Methionine adenosyltransferase</fullName>
    </alternativeName>
</protein>
<dbReference type="PROSITE" id="PS00377">
    <property type="entry name" value="ADOMET_SYNTHASE_2"/>
    <property type="match status" value="1"/>
</dbReference>